<dbReference type="PANTHER" id="PTHR43791">
    <property type="entry name" value="PERMEASE-RELATED"/>
    <property type="match status" value="1"/>
</dbReference>
<name>A0A7G8BIR1_9BACT</name>
<feature type="transmembrane region" description="Helical" evidence="6">
    <location>
        <begin position="336"/>
        <end position="357"/>
    </location>
</feature>
<feature type="domain" description="Major facilitator superfamily (MFS) profile" evidence="7">
    <location>
        <begin position="19"/>
        <end position="423"/>
    </location>
</feature>
<evidence type="ECO:0000256" key="3">
    <source>
        <dbReference type="ARBA" id="ARBA00022692"/>
    </source>
</evidence>
<evidence type="ECO:0000256" key="4">
    <source>
        <dbReference type="ARBA" id="ARBA00022989"/>
    </source>
</evidence>
<keyword evidence="9" id="KW-1185">Reference proteome</keyword>
<dbReference type="InterPro" id="IPR011701">
    <property type="entry name" value="MFS"/>
</dbReference>
<dbReference type="EMBL" id="CP060394">
    <property type="protein sequence ID" value="QNI32431.1"/>
    <property type="molecule type" value="Genomic_DNA"/>
</dbReference>
<dbReference type="Pfam" id="PF07690">
    <property type="entry name" value="MFS_1"/>
    <property type="match status" value="1"/>
</dbReference>
<dbReference type="RefSeq" id="WP_186743386.1">
    <property type="nucleotide sequence ID" value="NZ_CP060394.1"/>
</dbReference>
<dbReference type="GO" id="GO:0022857">
    <property type="term" value="F:transmembrane transporter activity"/>
    <property type="evidence" value="ECO:0007669"/>
    <property type="project" value="InterPro"/>
</dbReference>
<evidence type="ECO:0000256" key="5">
    <source>
        <dbReference type="ARBA" id="ARBA00023136"/>
    </source>
</evidence>
<evidence type="ECO:0000313" key="8">
    <source>
        <dbReference type="EMBL" id="QNI32431.1"/>
    </source>
</evidence>
<dbReference type="SUPFAM" id="SSF103473">
    <property type="entry name" value="MFS general substrate transporter"/>
    <property type="match status" value="1"/>
</dbReference>
<dbReference type="Proteomes" id="UP000515312">
    <property type="component" value="Chromosome"/>
</dbReference>
<evidence type="ECO:0000256" key="2">
    <source>
        <dbReference type="ARBA" id="ARBA00022448"/>
    </source>
</evidence>
<evidence type="ECO:0000256" key="1">
    <source>
        <dbReference type="ARBA" id="ARBA00004141"/>
    </source>
</evidence>
<feature type="transmembrane region" description="Helical" evidence="6">
    <location>
        <begin position="54"/>
        <end position="78"/>
    </location>
</feature>
<feature type="transmembrane region" description="Helical" evidence="6">
    <location>
        <begin position="369"/>
        <end position="392"/>
    </location>
</feature>
<dbReference type="PANTHER" id="PTHR43791:SF100">
    <property type="entry name" value="SUGAR TRANSPORTER"/>
    <property type="match status" value="1"/>
</dbReference>
<protein>
    <submittedName>
        <fullName evidence="8">MFS transporter</fullName>
    </submittedName>
</protein>
<feature type="transmembrane region" description="Helical" evidence="6">
    <location>
        <begin position="250"/>
        <end position="269"/>
    </location>
</feature>
<feature type="transmembrane region" description="Helical" evidence="6">
    <location>
        <begin position="178"/>
        <end position="200"/>
    </location>
</feature>
<keyword evidence="3 6" id="KW-0812">Transmembrane</keyword>
<comment type="subcellular location">
    <subcellularLocation>
        <location evidence="1">Membrane</location>
        <topology evidence="1">Multi-pass membrane protein</topology>
    </subcellularLocation>
</comment>
<evidence type="ECO:0000256" key="6">
    <source>
        <dbReference type="SAM" id="Phobius"/>
    </source>
</evidence>
<dbReference type="InterPro" id="IPR036259">
    <property type="entry name" value="MFS_trans_sf"/>
</dbReference>
<proteinExistence type="predicted"/>
<keyword evidence="4 6" id="KW-1133">Transmembrane helix</keyword>
<feature type="transmembrane region" description="Helical" evidence="6">
    <location>
        <begin position="109"/>
        <end position="135"/>
    </location>
</feature>
<feature type="transmembrane region" description="Helical" evidence="6">
    <location>
        <begin position="281"/>
        <end position="300"/>
    </location>
</feature>
<sequence length="423" mass="46237">MDSGRELAARTLARVTRRLIPFLFLLYVFAYLDRVNVGYAALFIRRELNFSNTVYGTGAGLFFLSYALLEVPCNMILLRMGPRRWIGLLLVVWGIISASMALVRTPFEFYLLRFLLGVAESGFFPGIILYLTYWFPKQQKARAMARFLSATAVSGVIGAPLSNLLLRLDGVAGIAGWKWLFVGEGVPSILLGLLVFRVLADHPASASWLPEDERQWLIETLEAERSEISATHSVHLRAVWRNGVMWQLSAIYFLLSVGFYSLSLWMPVVLKQLSGASERRVILLTAIPWLFATLVMLTIGYFSDKRQERRRFLLGSLAGAITGFGLSAWFTHPTLAVAALSLAAAGAWGCLGPFWALPTTTLRGTAAAGGIAIINSVGALGAFCGPLLMGIVSDATHSFAAALATVAVLMLVAGGLVWRLRVS</sequence>
<feature type="transmembrane region" description="Helical" evidence="6">
    <location>
        <begin position="398"/>
        <end position="418"/>
    </location>
</feature>
<dbReference type="CDD" id="cd17319">
    <property type="entry name" value="MFS_ExuT_GudP_like"/>
    <property type="match status" value="1"/>
</dbReference>
<dbReference type="PROSITE" id="PS50850">
    <property type="entry name" value="MFS"/>
    <property type="match status" value="1"/>
</dbReference>
<dbReference type="FunFam" id="1.20.1250.20:FF:000018">
    <property type="entry name" value="MFS transporter permease"/>
    <property type="match status" value="1"/>
</dbReference>
<dbReference type="Gene3D" id="1.20.1250.20">
    <property type="entry name" value="MFS general substrate transporter like domains"/>
    <property type="match status" value="2"/>
</dbReference>
<evidence type="ECO:0000259" key="7">
    <source>
        <dbReference type="PROSITE" id="PS50850"/>
    </source>
</evidence>
<reference evidence="8 9" key="1">
    <citation type="submission" date="2020-08" db="EMBL/GenBank/DDBJ databases">
        <title>Edaphobacter telluris sp. nov. and Acidobacterium dinghuensis sp. nov., two acidobacteria isolated from forest soil.</title>
        <authorList>
            <person name="Fu J."/>
            <person name="Qiu L."/>
        </authorList>
    </citation>
    <scope>NUCLEOTIDE SEQUENCE [LARGE SCALE GENOMIC DNA]</scope>
    <source>
        <strain evidence="8">4Y35</strain>
    </source>
</reference>
<dbReference type="InterPro" id="IPR020846">
    <property type="entry name" value="MFS_dom"/>
</dbReference>
<accession>A0A7G8BIR1</accession>
<gene>
    <name evidence="8" type="ORF">H7849_26265</name>
</gene>
<organism evidence="8 9">
    <name type="scientific">Alloacidobacterium dinghuense</name>
    <dbReference type="NCBI Taxonomy" id="2763107"/>
    <lineage>
        <taxon>Bacteria</taxon>
        <taxon>Pseudomonadati</taxon>
        <taxon>Acidobacteriota</taxon>
        <taxon>Terriglobia</taxon>
        <taxon>Terriglobales</taxon>
        <taxon>Acidobacteriaceae</taxon>
        <taxon>Alloacidobacterium</taxon>
    </lineage>
</organism>
<feature type="transmembrane region" description="Helical" evidence="6">
    <location>
        <begin position="312"/>
        <end position="330"/>
    </location>
</feature>
<keyword evidence="5 6" id="KW-0472">Membrane</keyword>
<feature type="transmembrane region" description="Helical" evidence="6">
    <location>
        <begin position="147"/>
        <end position="166"/>
    </location>
</feature>
<dbReference type="GO" id="GO:0005886">
    <property type="term" value="C:plasma membrane"/>
    <property type="evidence" value="ECO:0007669"/>
    <property type="project" value="TreeGrafter"/>
</dbReference>
<keyword evidence="2" id="KW-0813">Transport</keyword>
<feature type="transmembrane region" description="Helical" evidence="6">
    <location>
        <begin position="20"/>
        <end position="42"/>
    </location>
</feature>
<dbReference type="AlphaFoldDB" id="A0A7G8BIR1"/>
<feature type="transmembrane region" description="Helical" evidence="6">
    <location>
        <begin position="85"/>
        <end position="103"/>
    </location>
</feature>
<dbReference type="KEGG" id="adin:H7849_26265"/>
<evidence type="ECO:0000313" key="9">
    <source>
        <dbReference type="Proteomes" id="UP000515312"/>
    </source>
</evidence>